<keyword evidence="1" id="KW-0812">Transmembrane</keyword>
<evidence type="ECO:0008006" key="4">
    <source>
        <dbReference type="Google" id="ProtNLM"/>
    </source>
</evidence>
<keyword evidence="1" id="KW-1133">Transmembrane helix</keyword>
<evidence type="ECO:0000256" key="1">
    <source>
        <dbReference type="SAM" id="Phobius"/>
    </source>
</evidence>
<keyword evidence="3" id="KW-1185">Reference proteome</keyword>
<feature type="transmembrane region" description="Helical" evidence="1">
    <location>
        <begin position="96"/>
        <end position="119"/>
    </location>
</feature>
<keyword evidence="1" id="KW-0472">Membrane</keyword>
<organism evidence="2 3">
    <name type="scientific">Algoriphagus aquatilis</name>
    <dbReference type="NCBI Taxonomy" id="490186"/>
    <lineage>
        <taxon>Bacteria</taxon>
        <taxon>Pseudomonadati</taxon>
        <taxon>Bacteroidota</taxon>
        <taxon>Cytophagia</taxon>
        <taxon>Cytophagales</taxon>
        <taxon>Cyclobacteriaceae</taxon>
        <taxon>Algoriphagus</taxon>
    </lineage>
</organism>
<dbReference type="EMBL" id="JBHSKS010000016">
    <property type="protein sequence ID" value="MFC5193268.1"/>
    <property type="molecule type" value="Genomic_DNA"/>
</dbReference>
<reference evidence="3" key="1">
    <citation type="journal article" date="2019" name="Int. J. Syst. Evol. Microbiol.">
        <title>The Global Catalogue of Microorganisms (GCM) 10K type strain sequencing project: providing services to taxonomists for standard genome sequencing and annotation.</title>
        <authorList>
            <consortium name="The Broad Institute Genomics Platform"/>
            <consortium name="The Broad Institute Genome Sequencing Center for Infectious Disease"/>
            <person name="Wu L."/>
            <person name="Ma J."/>
        </authorList>
    </citation>
    <scope>NUCLEOTIDE SEQUENCE [LARGE SCALE GENOMIC DNA]</scope>
    <source>
        <strain evidence="3">CGMCC 1.7030</strain>
    </source>
</reference>
<feature type="transmembrane region" description="Helical" evidence="1">
    <location>
        <begin position="71"/>
        <end position="90"/>
    </location>
</feature>
<dbReference type="Proteomes" id="UP001596163">
    <property type="component" value="Unassembled WGS sequence"/>
</dbReference>
<evidence type="ECO:0000313" key="3">
    <source>
        <dbReference type="Proteomes" id="UP001596163"/>
    </source>
</evidence>
<feature type="transmembrane region" description="Helical" evidence="1">
    <location>
        <begin position="39"/>
        <end position="59"/>
    </location>
</feature>
<protein>
    <recommendedName>
        <fullName evidence="4">ATP synthase protein I</fullName>
    </recommendedName>
</protein>
<gene>
    <name evidence="2" type="ORF">ACFPIK_15965</name>
</gene>
<feature type="transmembrane region" description="Helical" evidence="1">
    <location>
        <begin position="12"/>
        <end position="33"/>
    </location>
</feature>
<dbReference type="RefSeq" id="WP_377917047.1">
    <property type="nucleotide sequence ID" value="NZ_JBHSKS010000016.1"/>
</dbReference>
<name>A0ABW0BZ80_9BACT</name>
<sequence length="127" mass="14513">MKLLSNFHVKFLLVSVLIAGTILVCQNFLPQIIHSNIWGIYGFVVGLSYLVSAFALWLYKKSPENFLQIKLLGMVIRILSSLGFIAILVVMGVENIILFIANFFILFLFYLTFDIYTFISNLRPISK</sequence>
<accession>A0ABW0BZ80</accession>
<comment type="caution">
    <text evidence="2">The sequence shown here is derived from an EMBL/GenBank/DDBJ whole genome shotgun (WGS) entry which is preliminary data.</text>
</comment>
<proteinExistence type="predicted"/>
<evidence type="ECO:0000313" key="2">
    <source>
        <dbReference type="EMBL" id="MFC5193268.1"/>
    </source>
</evidence>